<feature type="compositionally biased region" description="Gly residues" evidence="11">
    <location>
        <begin position="416"/>
        <end position="427"/>
    </location>
</feature>
<keyword evidence="13" id="KW-1185">Reference proteome</keyword>
<feature type="region of interest" description="Disordered" evidence="11">
    <location>
        <begin position="112"/>
        <end position="131"/>
    </location>
</feature>
<dbReference type="Pfam" id="PF25762">
    <property type="entry name" value="HAUS1"/>
    <property type="match status" value="1"/>
</dbReference>
<feature type="compositionally biased region" description="Acidic residues" evidence="11">
    <location>
        <begin position="1"/>
        <end position="16"/>
    </location>
</feature>
<dbReference type="Proteomes" id="UP000696485">
    <property type="component" value="Unassembled WGS sequence"/>
</dbReference>
<evidence type="ECO:0000256" key="6">
    <source>
        <dbReference type="ARBA" id="ARBA00022776"/>
    </source>
</evidence>
<reference evidence="12" key="1">
    <citation type="journal article" date="2020" name="Fungal Divers.">
        <title>Resolving the Mortierellaceae phylogeny through synthesis of multi-gene phylogenetics and phylogenomics.</title>
        <authorList>
            <person name="Vandepol N."/>
            <person name="Liber J."/>
            <person name="Desiro A."/>
            <person name="Na H."/>
            <person name="Kennedy M."/>
            <person name="Barry K."/>
            <person name="Grigoriev I.V."/>
            <person name="Miller A.N."/>
            <person name="O'Donnell K."/>
            <person name="Stajich J.E."/>
            <person name="Bonito G."/>
        </authorList>
    </citation>
    <scope>NUCLEOTIDE SEQUENCE</scope>
    <source>
        <strain evidence="12">NVP1</strain>
    </source>
</reference>
<dbReference type="InterPro" id="IPR012340">
    <property type="entry name" value="NA-bd_OB-fold"/>
</dbReference>
<sequence length="502" mass="57153">MIDLTSDVEDEVDEIEYTQPDGMSFWSTPDPPRNRGESVRLTLDLKGTRPEPRRDQDHPRPSMDKGKQRAELRYVDQGHQAPRSMDLRGIQRKFENVDQGCQAQLGMNMDGKVRESQEDQDLQAQKVPKSPQTAPMVQLLVDTQMLGPRKYELRTLFEFSGQVMFDPTLDDGSNCLSVGSEAWSERGIGRWVMLAKSARNMEGLDLYAYRESVLRIRELMPEIDQWLAKHFHAQGQEPPAFERTQETAQFLRELMELNQTQDKAAQETLDALEECSAHYRDEDAKLTEVIQAFGITKDQLTLDTQTCLSHLAELGMLLSLSDLTLPSFQQAFSLMRLDTLDPYTLYTHRTQAVRLDTHLARAEDELQELVQLRDTLARERDTHDMEIRNMRRSVELMKREFQQKTQEEQSREQAFGEGGGGGGGGGSDVEAQGLTVSQIKAQEAVVVGLQDQLDMQTKNLAAYQEMPPDYTLATLKLNEANARLEQLSAEHEYLVQRLADDL</sequence>
<keyword evidence="8" id="KW-0206">Cytoskeleton</keyword>
<keyword evidence="6" id="KW-0498">Mitosis</keyword>
<dbReference type="GO" id="GO:0070652">
    <property type="term" value="C:HAUS complex"/>
    <property type="evidence" value="ECO:0007669"/>
    <property type="project" value="InterPro"/>
</dbReference>
<evidence type="ECO:0000256" key="5">
    <source>
        <dbReference type="ARBA" id="ARBA00022701"/>
    </source>
</evidence>
<name>A0A9P5SEV9_9FUNG</name>
<keyword evidence="4" id="KW-0132">Cell division</keyword>
<comment type="caution">
    <text evidence="12">The sequence shown here is derived from an EMBL/GenBank/DDBJ whole genome shotgun (WGS) entry which is preliminary data.</text>
</comment>
<keyword evidence="5" id="KW-0493">Microtubule</keyword>
<dbReference type="GO" id="GO:0005874">
    <property type="term" value="C:microtubule"/>
    <property type="evidence" value="ECO:0007669"/>
    <property type="project" value="UniProtKB-KW"/>
</dbReference>
<evidence type="ECO:0000256" key="2">
    <source>
        <dbReference type="ARBA" id="ARBA00005479"/>
    </source>
</evidence>
<evidence type="ECO:0000256" key="9">
    <source>
        <dbReference type="ARBA" id="ARBA00023306"/>
    </source>
</evidence>
<evidence type="ECO:0000256" key="4">
    <source>
        <dbReference type="ARBA" id="ARBA00022618"/>
    </source>
</evidence>
<dbReference type="GO" id="GO:0051225">
    <property type="term" value="P:spindle assembly"/>
    <property type="evidence" value="ECO:0007669"/>
    <property type="project" value="InterPro"/>
</dbReference>
<dbReference type="PANTHER" id="PTHR31570">
    <property type="entry name" value="HAUS AUGMIN-LIKE COMPLEX SUBUNIT 1"/>
    <property type="match status" value="1"/>
</dbReference>
<dbReference type="InterPro" id="IPR026243">
    <property type="entry name" value="HAUS1"/>
</dbReference>
<evidence type="ECO:0000256" key="8">
    <source>
        <dbReference type="ARBA" id="ARBA00023212"/>
    </source>
</evidence>
<dbReference type="GO" id="GO:0005829">
    <property type="term" value="C:cytosol"/>
    <property type="evidence" value="ECO:0007669"/>
    <property type="project" value="TreeGrafter"/>
</dbReference>
<feature type="coiled-coil region" evidence="10">
    <location>
        <begin position="470"/>
        <end position="497"/>
    </location>
</feature>
<evidence type="ECO:0000256" key="11">
    <source>
        <dbReference type="SAM" id="MobiDB-lite"/>
    </source>
</evidence>
<dbReference type="AlphaFoldDB" id="A0A9P5SEV9"/>
<organism evidence="12 13">
    <name type="scientific">Podila minutissima</name>
    <dbReference type="NCBI Taxonomy" id="64525"/>
    <lineage>
        <taxon>Eukaryota</taxon>
        <taxon>Fungi</taxon>
        <taxon>Fungi incertae sedis</taxon>
        <taxon>Mucoromycota</taxon>
        <taxon>Mortierellomycotina</taxon>
        <taxon>Mortierellomycetes</taxon>
        <taxon>Mortierellales</taxon>
        <taxon>Mortierellaceae</taxon>
        <taxon>Podila</taxon>
    </lineage>
</organism>
<comment type="similarity">
    <text evidence="2">Belongs to the HAUS1 family.</text>
</comment>
<evidence type="ECO:0000256" key="1">
    <source>
        <dbReference type="ARBA" id="ARBA00004186"/>
    </source>
</evidence>
<dbReference type="Gene3D" id="2.40.50.140">
    <property type="entry name" value="Nucleic acid-binding proteins"/>
    <property type="match status" value="1"/>
</dbReference>
<feature type="region of interest" description="Disordered" evidence="11">
    <location>
        <begin position="1"/>
        <end position="68"/>
    </location>
</feature>
<dbReference type="GO" id="GO:0005819">
    <property type="term" value="C:spindle"/>
    <property type="evidence" value="ECO:0007669"/>
    <property type="project" value="UniProtKB-SubCell"/>
</dbReference>
<keyword evidence="3" id="KW-0963">Cytoplasm</keyword>
<dbReference type="GO" id="GO:0051301">
    <property type="term" value="P:cell division"/>
    <property type="evidence" value="ECO:0007669"/>
    <property type="project" value="UniProtKB-KW"/>
</dbReference>
<proteinExistence type="inferred from homology"/>
<feature type="compositionally biased region" description="Basic and acidic residues" evidence="11">
    <location>
        <begin position="399"/>
        <end position="411"/>
    </location>
</feature>
<gene>
    <name evidence="12" type="ORF">BG006_000504</name>
</gene>
<evidence type="ECO:0000256" key="7">
    <source>
        <dbReference type="ARBA" id="ARBA00023054"/>
    </source>
</evidence>
<evidence type="ECO:0000256" key="3">
    <source>
        <dbReference type="ARBA" id="ARBA00022490"/>
    </source>
</evidence>
<dbReference type="PANTHER" id="PTHR31570:SF1">
    <property type="entry name" value="HAUS AUGMIN-LIKE COMPLEX SUBUNIT 1"/>
    <property type="match status" value="1"/>
</dbReference>
<accession>A0A9P5SEV9</accession>
<comment type="subcellular location">
    <subcellularLocation>
        <location evidence="1">Cytoplasm</location>
        <location evidence="1">Cytoskeleton</location>
        <location evidence="1">Spindle</location>
    </subcellularLocation>
</comment>
<feature type="compositionally biased region" description="Basic and acidic residues" evidence="11">
    <location>
        <begin position="46"/>
        <end position="68"/>
    </location>
</feature>
<evidence type="ECO:0000313" key="12">
    <source>
        <dbReference type="EMBL" id="KAF9324461.1"/>
    </source>
</evidence>
<keyword evidence="7 10" id="KW-0175">Coiled coil</keyword>
<evidence type="ECO:0000256" key="10">
    <source>
        <dbReference type="SAM" id="Coils"/>
    </source>
</evidence>
<feature type="region of interest" description="Disordered" evidence="11">
    <location>
        <begin position="399"/>
        <end position="430"/>
    </location>
</feature>
<dbReference type="EMBL" id="JAAAUY010001083">
    <property type="protein sequence ID" value="KAF9324461.1"/>
    <property type="molecule type" value="Genomic_DNA"/>
</dbReference>
<evidence type="ECO:0000313" key="13">
    <source>
        <dbReference type="Proteomes" id="UP000696485"/>
    </source>
</evidence>
<keyword evidence="9" id="KW-0131">Cell cycle</keyword>
<protein>
    <submittedName>
        <fullName evidence="12">Uncharacterized protein</fullName>
    </submittedName>
</protein>